<feature type="transmembrane region" description="Helical" evidence="1">
    <location>
        <begin position="116"/>
        <end position="138"/>
    </location>
</feature>
<organism evidence="3 4">
    <name type="scientific">Olivibacter domesticus</name>
    <name type="common">Pseudosphingobacterium domesticum</name>
    <dbReference type="NCBI Taxonomy" id="407022"/>
    <lineage>
        <taxon>Bacteria</taxon>
        <taxon>Pseudomonadati</taxon>
        <taxon>Bacteroidota</taxon>
        <taxon>Sphingobacteriia</taxon>
        <taxon>Sphingobacteriales</taxon>
        <taxon>Sphingobacteriaceae</taxon>
        <taxon>Olivibacter</taxon>
    </lineage>
</organism>
<keyword evidence="1" id="KW-0812">Transmembrane</keyword>
<dbReference type="InterPro" id="IPR050640">
    <property type="entry name" value="Bact_2-comp_sensor_kinase"/>
</dbReference>
<keyword evidence="3" id="KW-0418">Kinase</keyword>
<feature type="domain" description="Signal transduction histidine kinase internal region" evidence="2">
    <location>
        <begin position="159"/>
        <end position="237"/>
    </location>
</feature>
<reference evidence="4" key="1">
    <citation type="submission" date="2016-10" db="EMBL/GenBank/DDBJ databases">
        <authorList>
            <person name="Varghese N."/>
            <person name="Submissions S."/>
        </authorList>
    </citation>
    <scope>NUCLEOTIDE SEQUENCE [LARGE SCALE GENOMIC DNA]</scope>
    <source>
        <strain evidence="4">DSM 18733</strain>
    </source>
</reference>
<dbReference type="OrthoDB" id="9809908at2"/>
<evidence type="ECO:0000259" key="2">
    <source>
        <dbReference type="Pfam" id="PF06580"/>
    </source>
</evidence>
<dbReference type="AlphaFoldDB" id="A0A1H7K6U0"/>
<feature type="transmembrane region" description="Helical" evidence="1">
    <location>
        <begin position="9"/>
        <end position="31"/>
    </location>
</feature>
<feature type="transmembrane region" description="Helical" evidence="1">
    <location>
        <begin position="43"/>
        <end position="63"/>
    </location>
</feature>
<evidence type="ECO:0000313" key="3">
    <source>
        <dbReference type="EMBL" id="SEK81657.1"/>
    </source>
</evidence>
<feature type="transmembrane region" description="Helical" evidence="1">
    <location>
        <begin position="75"/>
        <end position="96"/>
    </location>
</feature>
<dbReference type="STRING" id="407022.SAMN05661044_01225"/>
<proteinExistence type="predicted"/>
<dbReference type="RefSeq" id="WP_093320199.1">
    <property type="nucleotide sequence ID" value="NZ_FOAF01000001.1"/>
</dbReference>
<dbReference type="EMBL" id="FOAF01000001">
    <property type="protein sequence ID" value="SEK81657.1"/>
    <property type="molecule type" value="Genomic_DNA"/>
</dbReference>
<dbReference type="PANTHER" id="PTHR34220:SF7">
    <property type="entry name" value="SENSOR HISTIDINE KINASE YPDA"/>
    <property type="match status" value="1"/>
</dbReference>
<name>A0A1H7K6U0_OLID1</name>
<evidence type="ECO:0000256" key="1">
    <source>
        <dbReference type="SAM" id="Phobius"/>
    </source>
</evidence>
<keyword evidence="4" id="KW-1185">Reference proteome</keyword>
<dbReference type="InterPro" id="IPR010559">
    <property type="entry name" value="Sig_transdc_His_kin_internal"/>
</dbReference>
<dbReference type="GO" id="GO:0016020">
    <property type="term" value="C:membrane"/>
    <property type="evidence" value="ECO:0007669"/>
    <property type="project" value="InterPro"/>
</dbReference>
<keyword evidence="1" id="KW-1133">Transmembrane helix</keyword>
<evidence type="ECO:0000313" key="4">
    <source>
        <dbReference type="Proteomes" id="UP000199421"/>
    </source>
</evidence>
<protein>
    <submittedName>
        <fullName evidence="3">Histidine kinase</fullName>
    </submittedName>
</protein>
<dbReference type="Proteomes" id="UP000199421">
    <property type="component" value="Unassembled WGS sequence"/>
</dbReference>
<accession>A0A1H7K6U0</accession>
<gene>
    <name evidence="3" type="ORF">SAMN05661044_01225</name>
</gene>
<sequence>MKKIDIKNLLIFFFSSLIYALCQMLFSIILMKEDLWKNFHIQLSAHYIVIFTMCIADYGLLVFLNKYLPYSKNILLRIVAGLTGLTVICLVLLWLFNYLIYDIFLVSKEGTPSFLIKFAFGMAANIPILLVFELIYYFQSEQKAIADSEKAKRKVLLFQHETLRSQINPHFLFNSLNVLSSLIYINPDNANKFTKALSKTYRYVLSLTRQPVVSVAEELDALDSYIFLMRMRFENSFTFTIDKIADNERNEIIPLTLQLLIENAFKHNMATEESLLNIKITIDSDYITVENNVQPSNDADKGGIGLKYITRQYKLYAKEIIVEHTSDMFIVKIPYIQP</sequence>
<dbReference type="Pfam" id="PF06580">
    <property type="entry name" value="His_kinase"/>
    <property type="match status" value="1"/>
</dbReference>
<dbReference type="GO" id="GO:0000155">
    <property type="term" value="F:phosphorelay sensor kinase activity"/>
    <property type="evidence" value="ECO:0007669"/>
    <property type="project" value="InterPro"/>
</dbReference>
<keyword evidence="1" id="KW-0472">Membrane</keyword>
<keyword evidence="3" id="KW-0808">Transferase</keyword>
<dbReference type="PANTHER" id="PTHR34220">
    <property type="entry name" value="SENSOR HISTIDINE KINASE YPDA"/>
    <property type="match status" value="1"/>
</dbReference>